<organism evidence="1 2">
    <name type="scientific">Ornithinibacillus salinisoli</name>
    <dbReference type="NCBI Taxonomy" id="1848459"/>
    <lineage>
        <taxon>Bacteria</taxon>
        <taxon>Bacillati</taxon>
        <taxon>Bacillota</taxon>
        <taxon>Bacilli</taxon>
        <taxon>Bacillales</taxon>
        <taxon>Bacillaceae</taxon>
        <taxon>Ornithinibacillus</taxon>
    </lineage>
</organism>
<evidence type="ECO:0000313" key="1">
    <source>
        <dbReference type="EMBL" id="MFD2043962.1"/>
    </source>
</evidence>
<dbReference type="RefSeq" id="WP_377555540.1">
    <property type="nucleotide sequence ID" value="NZ_JBHUHQ010000013.1"/>
</dbReference>
<evidence type="ECO:0000313" key="2">
    <source>
        <dbReference type="Proteomes" id="UP001597383"/>
    </source>
</evidence>
<comment type="caution">
    <text evidence="1">The sequence shown here is derived from an EMBL/GenBank/DDBJ whole genome shotgun (WGS) entry which is preliminary data.</text>
</comment>
<dbReference type="EMBL" id="JBHUHQ010000013">
    <property type="protein sequence ID" value="MFD2043962.1"/>
    <property type="molecule type" value="Genomic_DNA"/>
</dbReference>
<reference evidence="2" key="1">
    <citation type="journal article" date="2019" name="Int. J. Syst. Evol. Microbiol.">
        <title>The Global Catalogue of Microorganisms (GCM) 10K type strain sequencing project: providing services to taxonomists for standard genome sequencing and annotation.</title>
        <authorList>
            <consortium name="The Broad Institute Genomics Platform"/>
            <consortium name="The Broad Institute Genome Sequencing Center for Infectious Disease"/>
            <person name="Wu L."/>
            <person name="Ma J."/>
        </authorList>
    </citation>
    <scope>NUCLEOTIDE SEQUENCE [LARGE SCALE GENOMIC DNA]</scope>
    <source>
        <strain evidence="2">R28</strain>
    </source>
</reference>
<proteinExistence type="predicted"/>
<keyword evidence="2" id="KW-1185">Reference proteome</keyword>
<dbReference type="PROSITE" id="PS51257">
    <property type="entry name" value="PROKAR_LIPOPROTEIN"/>
    <property type="match status" value="1"/>
</dbReference>
<protein>
    <recommendedName>
        <fullName evidence="3">DUF3221 domain-containing protein</fullName>
    </recommendedName>
</protein>
<evidence type="ECO:0008006" key="3">
    <source>
        <dbReference type="Google" id="ProtNLM"/>
    </source>
</evidence>
<dbReference type="Proteomes" id="UP001597383">
    <property type="component" value="Unassembled WGS sequence"/>
</dbReference>
<gene>
    <name evidence="1" type="ORF">ACFSJF_06790</name>
</gene>
<name>A0ABW4W076_9BACI</name>
<sequence>MSKSKVFFIIAILFFTLIGCSQNKDGIFIEGNITEIDEEIGDIEVKGRMTISETVSSTDSFEIEKESMSQTIRVSNPEDYKVGQKVKVNVIKNYDEDIWDLDRLKFEVEEVN</sequence>
<accession>A0ABW4W076</accession>